<evidence type="ECO:0000256" key="1">
    <source>
        <dbReference type="PIRNR" id="PIRNR038901"/>
    </source>
</evidence>
<dbReference type="Pfam" id="PF21143">
    <property type="entry name" value="Aquarius_N_2nd"/>
    <property type="match status" value="1"/>
</dbReference>
<reference evidence="8" key="2">
    <citation type="journal article" date="2022" name="Res Sq">
        <title>Comparative Genomics Reveals Insights into the Divergent Evolution of Astigmatic Mites and Household Pest Adaptations.</title>
        <authorList>
            <person name="Xiong Q."/>
            <person name="Wan A.T.-Y."/>
            <person name="Liu X.-Y."/>
            <person name="Fung C.S.-H."/>
            <person name="Xiao X."/>
            <person name="Malainual N."/>
            <person name="Hou J."/>
            <person name="Wang L."/>
            <person name="Wang M."/>
            <person name="Yang K."/>
            <person name="Cui Y."/>
            <person name="Leung E."/>
            <person name="Nong W."/>
            <person name="Shin S.-K."/>
            <person name="Au S."/>
            <person name="Jeong K.Y."/>
            <person name="Chew F.T."/>
            <person name="Hui J."/>
            <person name="Leung T.F."/>
            <person name="Tungtrongchitr A."/>
            <person name="Zhong N."/>
            <person name="Liu Z."/>
            <person name="Tsui S."/>
        </authorList>
    </citation>
    <scope>NUCLEOTIDE SEQUENCE</scope>
    <source>
        <strain evidence="8">Derf</strain>
        <tissue evidence="8">Whole organism</tissue>
    </source>
</reference>
<evidence type="ECO:0000259" key="4">
    <source>
        <dbReference type="Pfam" id="PF13087"/>
    </source>
</evidence>
<feature type="compositionally biased region" description="Acidic residues" evidence="2">
    <location>
        <begin position="1386"/>
        <end position="1411"/>
    </location>
</feature>
<dbReference type="SUPFAM" id="SSF52540">
    <property type="entry name" value="P-loop containing nucleoside triphosphate hydrolases"/>
    <property type="match status" value="1"/>
</dbReference>
<dbReference type="Pfam" id="PF21144">
    <property type="entry name" value="Aquarius_N_3rd"/>
    <property type="match status" value="1"/>
</dbReference>
<dbReference type="InterPro" id="IPR048966">
    <property type="entry name" value="Aquarius_b-barrel"/>
</dbReference>
<feature type="domain" description="RNA helicase aquarius beta-barrel" evidence="6">
    <location>
        <begin position="473"/>
        <end position="637"/>
    </location>
</feature>
<keyword evidence="1" id="KW-0508">mRNA splicing</keyword>
<dbReference type="PANTHER" id="PTHR10887">
    <property type="entry name" value="DNA2/NAM7 HELICASE FAMILY"/>
    <property type="match status" value="1"/>
</dbReference>
<comment type="similarity">
    <text evidence="1">Belongs to the CWF11 family.</text>
</comment>
<dbReference type="InterPro" id="IPR048967">
    <property type="entry name" value="Aquarius_insert"/>
</dbReference>
<dbReference type="InterPro" id="IPR026300">
    <property type="entry name" value="CWF11_fam"/>
</dbReference>
<dbReference type="GO" id="GO:0000398">
    <property type="term" value="P:mRNA splicing, via spliceosome"/>
    <property type="evidence" value="ECO:0007669"/>
    <property type="project" value="InterPro"/>
</dbReference>
<dbReference type="GO" id="GO:0004386">
    <property type="term" value="F:helicase activity"/>
    <property type="evidence" value="ECO:0007669"/>
    <property type="project" value="InterPro"/>
</dbReference>
<feature type="domain" description="RNA helicase aquarius insertion" evidence="7">
    <location>
        <begin position="688"/>
        <end position="738"/>
    </location>
</feature>
<keyword evidence="9" id="KW-1185">Reference proteome</keyword>
<dbReference type="EMBL" id="ASGP02000001">
    <property type="protein sequence ID" value="KAH9530104.1"/>
    <property type="molecule type" value="Genomic_DNA"/>
</dbReference>
<dbReference type="CDD" id="cd18808">
    <property type="entry name" value="SF1_C_Upf1"/>
    <property type="match status" value="1"/>
</dbReference>
<dbReference type="GO" id="GO:0003729">
    <property type="term" value="F:mRNA binding"/>
    <property type="evidence" value="ECO:0007669"/>
    <property type="project" value="TreeGrafter"/>
</dbReference>
<dbReference type="PANTHER" id="PTHR10887:SF5">
    <property type="entry name" value="RNA HELICASE AQUARIUS"/>
    <property type="match status" value="1"/>
</dbReference>
<feature type="region of interest" description="Disordered" evidence="2">
    <location>
        <begin position="1339"/>
        <end position="1434"/>
    </location>
</feature>
<dbReference type="InterPro" id="IPR027417">
    <property type="entry name" value="P-loop_NTPase"/>
</dbReference>
<dbReference type="GO" id="GO:0071013">
    <property type="term" value="C:catalytic step 2 spliceosome"/>
    <property type="evidence" value="ECO:0007669"/>
    <property type="project" value="TreeGrafter"/>
</dbReference>
<dbReference type="InterPro" id="IPR047187">
    <property type="entry name" value="SF1_C_Upf1"/>
</dbReference>
<dbReference type="InterPro" id="IPR032174">
    <property type="entry name" value="Aquarius_N"/>
</dbReference>
<keyword evidence="1" id="KW-0507">mRNA processing</keyword>
<evidence type="ECO:0000256" key="2">
    <source>
        <dbReference type="SAM" id="MobiDB-lite"/>
    </source>
</evidence>
<evidence type="ECO:0000259" key="3">
    <source>
        <dbReference type="Pfam" id="PF13086"/>
    </source>
</evidence>
<protein>
    <recommendedName>
        <fullName evidence="10">Intron-binding protein aquarius</fullName>
    </recommendedName>
</protein>
<dbReference type="PIRSF" id="PIRSF038901">
    <property type="entry name" value="AQR_cwf11"/>
    <property type="match status" value="1"/>
</dbReference>
<dbReference type="InterPro" id="IPR045055">
    <property type="entry name" value="DNA2/NAM7-like"/>
</dbReference>
<comment type="caution">
    <text evidence="8">The sequence shown here is derived from an EMBL/GenBank/DDBJ whole genome shotgun (WGS) entry which is preliminary data.</text>
</comment>
<proteinExistence type="inferred from homology"/>
<gene>
    <name evidence="8" type="ORF">DERF_003938</name>
</gene>
<dbReference type="Proteomes" id="UP000790347">
    <property type="component" value="Unassembled WGS sequence"/>
</dbReference>
<evidence type="ECO:0000259" key="7">
    <source>
        <dbReference type="Pfam" id="PF21144"/>
    </source>
</evidence>
<feature type="compositionally biased region" description="Basic and acidic residues" evidence="2">
    <location>
        <begin position="1421"/>
        <end position="1434"/>
    </location>
</feature>
<accession>A0A922IER0</accession>
<evidence type="ECO:0008006" key="10">
    <source>
        <dbReference type="Google" id="ProtNLM"/>
    </source>
</evidence>
<dbReference type="Gene3D" id="3.40.50.300">
    <property type="entry name" value="P-loop containing nucleotide triphosphate hydrolases"/>
    <property type="match status" value="2"/>
</dbReference>
<evidence type="ECO:0000259" key="5">
    <source>
        <dbReference type="Pfam" id="PF16399"/>
    </source>
</evidence>
<sequence>MTPDNFLDQIRHTYVEQISASSFSPSIVSKLEIDQYLENRLWPEYDESNCDCKELIMSIVAMVNQKFREGVGSWQTFEQNPAHFPLFFRHTARLMLNTECSLTSREKIALMVFLIRCFNSIEVELIRCSIQKYISMPIWSCLSSARLEYEFKKVPKLKKFWKKIEKSDQSLSEQEREQVMFERKFLYNLIYDFYKCLNEIPPVEIKPKLNRQEMDLIRYSERFLEFLIDIESLLPTRRFFNAVIDDLHVITVARLSMLAKRPNEGRLFNQLLDILRFYVKFEIDDVTGEALTDAQIASQHFEKLTNLQKKIFKLFTDIDEYRPLFLASVASIDNRKKLLEYFSLINEERLITLCHHLEIGLDNNEQIDKICNYFHNLTRRDILLEILVDRYQRHDSQMKSLNQMPLYPSEEIIWDENLVPSKYYSGDYCLALPKLNIQFLTLHDYLLRNFRLFRLESTYEIRQDIENAVAHLKPWKTEDGDVMFGGWSRMAIPIDSFHITEIGSARIGEDKPSRVRGEIIVNLNVKKSIKAEWESLRKHDVCFLISVRPETKPGTPYNYNEPFIPQVGLTYVRGCEIEGMLDVQGRLVDETLGERPQFDTDYRTYRVLLDTNQFKIDNQDSNKFNDIYDSFNILVRRKPKENNFKAVLETIRDLMNTKCVVPEWLHDILLGYGDPNAAYYSNIATNNNQFKRLDFFDTFLDYDHINECFPSYQITVNGEDSHSTNAAPPFRLSIDDEAKKISVLPYKIPSRGPYVEEQPKWNRIRFTSTQVEAIRSGIQHGLTMVVGPPGSGKTDLAVQIINNLYHNHPEQRTLIVTHSNQALNAMFEKIMALDIDERHLLRLGHGEETLETEKDFSRYGRVNYVLGKRLQLLDMVAKLAQSLDLADDVAYTCETARYFYLYHVLSKWEAFLYEINDPTKLGHNDSTTNDNRSAKIIEETFPFHKFFSNVQCLFHGKSFEEDFEIAKGCFRYLKKIFTQLDEFRAFEIMRSGSDRANYLLVREAKIIAMTCTHAALKRKELVNLMFQYDNVMMEEAAQILEIETFIPLLLQNPDLGHNRLKRWIMIGDHLQLPPVIKNISFQKFSNMEQSLFARFVRLGVPTIYLDSQGRARPSICRLYSWKYKNLKDLKHINELPEYQFPNPGFLNEYQLINVEDFNNIGESEPLPYFYQNLAEAEFVVATFMYMRLLGYPSDKITILTTYNGQKHLIRDVVEQRCAKNPFIGRPNKVTTVDKFQGQQNDYILSIIVAMSRARLGFYVFCRQNLFTSCLELQQTFALLSKYPNQLQLIPNENYSKRFSIIRNDSMKKETIIIDDMPKMVQFVFDFYKKQVQTIREQDPELFESIVNPNRQQQQKDDDDDEPEQDVDDDGINENNEDLPFEKITEEDTGMNDDDDDDEIDESMDVDMDDDNVNNKPQSPQSEDKKQEEEEKEKN</sequence>
<feature type="domain" description="DNA2/NAM7 helicase helicase" evidence="3">
    <location>
        <begin position="767"/>
        <end position="1077"/>
    </location>
</feature>
<dbReference type="Pfam" id="PF13087">
    <property type="entry name" value="AAA_12"/>
    <property type="match status" value="1"/>
</dbReference>
<keyword evidence="1" id="KW-0539">Nucleus</keyword>
<dbReference type="Pfam" id="PF16399">
    <property type="entry name" value="Aquarius_N_1st"/>
    <property type="match status" value="1"/>
</dbReference>
<evidence type="ECO:0000313" key="9">
    <source>
        <dbReference type="Proteomes" id="UP000790347"/>
    </source>
</evidence>
<name>A0A922IER0_DERFA</name>
<feature type="compositionally biased region" description="Acidic residues" evidence="2">
    <location>
        <begin position="1356"/>
        <end position="1378"/>
    </location>
</feature>
<dbReference type="CDD" id="cd17935">
    <property type="entry name" value="EEXXQc_AQR"/>
    <property type="match status" value="1"/>
</dbReference>
<evidence type="ECO:0000313" key="8">
    <source>
        <dbReference type="EMBL" id="KAH9530104.1"/>
    </source>
</evidence>
<evidence type="ECO:0000259" key="6">
    <source>
        <dbReference type="Pfam" id="PF21143"/>
    </source>
</evidence>
<dbReference type="InterPro" id="IPR041679">
    <property type="entry name" value="DNA2/NAM7-like_C"/>
</dbReference>
<comment type="subcellular location">
    <subcellularLocation>
        <location evidence="1">Nucleus</location>
    </subcellularLocation>
</comment>
<dbReference type="InterPro" id="IPR041677">
    <property type="entry name" value="DNA2/NAM7_AAA_11"/>
</dbReference>
<dbReference type="FunFam" id="3.40.50.300:FF:002863">
    <property type="entry name" value="Pre-mRNA-splicing factor cwf11"/>
    <property type="match status" value="1"/>
</dbReference>
<feature type="domain" description="RNA helicase aquarius N-terminal" evidence="5">
    <location>
        <begin position="10"/>
        <end position="394"/>
    </location>
</feature>
<organism evidence="8 9">
    <name type="scientific">Dermatophagoides farinae</name>
    <name type="common">American house dust mite</name>
    <dbReference type="NCBI Taxonomy" id="6954"/>
    <lineage>
        <taxon>Eukaryota</taxon>
        <taxon>Metazoa</taxon>
        <taxon>Ecdysozoa</taxon>
        <taxon>Arthropoda</taxon>
        <taxon>Chelicerata</taxon>
        <taxon>Arachnida</taxon>
        <taxon>Acari</taxon>
        <taxon>Acariformes</taxon>
        <taxon>Sarcoptiformes</taxon>
        <taxon>Astigmata</taxon>
        <taxon>Psoroptidia</taxon>
        <taxon>Analgoidea</taxon>
        <taxon>Pyroglyphidae</taxon>
        <taxon>Dermatophagoidinae</taxon>
        <taxon>Dermatophagoides</taxon>
    </lineage>
</organism>
<feature type="domain" description="DNA2/NAM7 helicase-like C-terminal" evidence="4">
    <location>
        <begin position="1087"/>
        <end position="1257"/>
    </location>
</feature>
<dbReference type="Pfam" id="PF13086">
    <property type="entry name" value="AAA_11"/>
    <property type="match status" value="1"/>
</dbReference>
<reference evidence="8" key="1">
    <citation type="submission" date="2013-05" db="EMBL/GenBank/DDBJ databases">
        <authorList>
            <person name="Yim A.K.Y."/>
            <person name="Chan T.F."/>
            <person name="Ji K.M."/>
            <person name="Liu X.Y."/>
            <person name="Zhou J.W."/>
            <person name="Li R.Q."/>
            <person name="Yang K.Y."/>
            <person name="Li J."/>
            <person name="Li M."/>
            <person name="Law P.T.W."/>
            <person name="Wu Y.L."/>
            <person name="Cai Z.L."/>
            <person name="Qin H."/>
            <person name="Bao Y."/>
            <person name="Leung R.K.K."/>
            <person name="Ng P.K.S."/>
            <person name="Zou J."/>
            <person name="Zhong X.J."/>
            <person name="Ran P.X."/>
            <person name="Zhong N.S."/>
            <person name="Liu Z.G."/>
            <person name="Tsui S.K.W."/>
        </authorList>
    </citation>
    <scope>NUCLEOTIDE SEQUENCE</scope>
    <source>
        <strain evidence="8">Derf</strain>
        <tissue evidence="8">Whole organism</tissue>
    </source>
</reference>